<evidence type="ECO:0000256" key="5">
    <source>
        <dbReference type="ARBA" id="ARBA00022747"/>
    </source>
</evidence>
<proteinExistence type="predicted"/>
<dbReference type="PANTHER" id="PTHR10629:SF52">
    <property type="entry name" value="DNA (CYTOSINE-5)-METHYLTRANSFERASE 1"/>
    <property type="match status" value="1"/>
</dbReference>
<evidence type="ECO:0000256" key="1">
    <source>
        <dbReference type="ARBA" id="ARBA00011975"/>
    </source>
</evidence>
<dbReference type="Gene3D" id="3.90.120.10">
    <property type="entry name" value="DNA Methylase, subunit A, domain 2"/>
    <property type="match status" value="1"/>
</dbReference>
<evidence type="ECO:0000256" key="6">
    <source>
        <dbReference type="ARBA" id="ARBA00047422"/>
    </source>
</evidence>
<dbReference type="PANTHER" id="PTHR10629">
    <property type="entry name" value="CYTOSINE-SPECIFIC METHYLTRANSFERASE"/>
    <property type="match status" value="1"/>
</dbReference>
<organism evidence="8 9">
    <name type="scientific">Hymenobacter segetis</name>
    <dbReference type="NCBI Taxonomy" id="2025509"/>
    <lineage>
        <taxon>Bacteria</taxon>
        <taxon>Pseudomonadati</taxon>
        <taxon>Bacteroidota</taxon>
        <taxon>Cytophagia</taxon>
        <taxon>Cytophagales</taxon>
        <taxon>Hymenobacteraceae</taxon>
        <taxon>Hymenobacter</taxon>
    </lineage>
</organism>
<dbReference type="EMBL" id="JBCEVZ010000014">
    <property type="protein sequence ID" value="MEL5994202.1"/>
    <property type="molecule type" value="Genomic_DNA"/>
</dbReference>
<evidence type="ECO:0000256" key="7">
    <source>
        <dbReference type="SAM" id="MobiDB-lite"/>
    </source>
</evidence>
<evidence type="ECO:0000256" key="4">
    <source>
        <dbReference type="ARBA" id="ARBA00022691"/>
    </source>
</evidence>
<dbReference type="InterPro" id="IPR050390">
    <property type="entry name" value="C5-Methyltransferase"/>
</dbReference>
<keyword evidence="3" id="KW-0808">Transferase</keyword>
<comment type="caution">
    <text evidence="8">The sequence shown here is derived from an EMBL/GenBank/DDBJ whole genome shotgun (WGS) entry which is preliminary data.</text>
</comment>
<keyword evidence="5" id="KW-0680">Restriction system</keyword>
<protein>
    <recommendedName>
        <fullName evidence="1">DNA (cytosine-5-)-methyltransferase</fullName>
        <ecNumber evidence="1">2.1.1.37</ecNumber>
    </recommendedName>
</protein>
<feature type="region of interest" description="Disordered" evidence="7">
    <location>
        <begin position="93"/>
        <end position="117"/>
    </location>
</feature>
<dbReference type="Proteomes" id="UP001479606">
    <property type="component" value="Unassembled WGS sequence"/>
</dbReference>
<dbReference type="PROSITE" id="PS00095">
    <property type="entry name" value="C5_MTASE_2"/>
    <property type="match status" value="1"/>
</dbReference>
<accession>A0ABU9LU18</accession>
<dbReference type="InterPro" id="IPR031303">
    <property type="entry name" value="C5_meth_CS"/>
</dbReference>
<comment type="catalytic activity">
    <reaction evidence="6">
        <text>a 2'-deoxycytidine in DNA + S-adenosyl-L-methionine = a 5-methyl-2'-deoxycytidine in DNA + S-adenosyl-L-homocysteine + H(+)</text>
        <dbReference type="Rhea" id="RHEA:13681"/>
        <dbReference type="Rhea" id="RHEA-COMP:11369"/>
        <dbReference type="Rhea" id="RHEA-COMP:11370"/>
        <dbReference type="ChEBI" id="CHEBI:15378"/>
        <dbReference type="ChEBI" id="CHEBI:57856"/>
        <dbReference type="ChEBI" id="CHEBI:59789"/>
        <dbReference type="ChEBI" id="CHEBI:85452"/>
        <dbReference type="ChEBI" id="CHEBI:85454"/>
        <dbReference type="EC" id="2.1.1.37"/>
    </reaction>
</comment>
<keyword evidence="2 8" id="KW-0489">Methyltransferase</keyword>
<evidence type="ECO:0000256" key="3">
    <source>
        <dbReference type="ARBA" id="ARBA00022679"/>
    </source>
</evidence>
<evidence type="ECO:0000313" key="8">
    <source>
        <dbReference type="EMBL" id="MEL5994202.1"/>
    </source>
</evidence>
<sequence>DRFKVVASDMHYSQTVVAHISKDGHYYIHPDIKQRRSLSVREAARLQSFPDNYYFEGPRTSALKQIGNAVPPLMGERIALSVRNALNGVGNFLRPDSPVGKRRSGKKDKQLALNYAQ</sequence>
<keyword evidence="4" id="KW-0949">S-adenosyl-L-methionine</keyword>
<dbReference type="InterPro" id="IPR001525">
    <property type="entry name" value="C5_MeTfrase"/>
</dbReference>
<reference evidence="8 9" key="1">
    <citation type="journal article" date="2018" name="Arch. Microbiol.">
        <title>Hymenobacter segetis sp. nov., isolated from soil.</title>
        <authorList>
            <person name="Ten L.N."/>
            <person name="Lim S.J."/>
            <person name="Kim B.O."/>
            <person name="Kang I.K."/>
            <person name="Jung H.Y."/>
        </authorList>
    </citation>
    <scope>NUCLEOTIDE SEQUENCE [LARGE SCALE GENOMIC DNA]</scope>
    <source>
        <strain evidence="8 9">S7-3-11</strain>
    </source>
</reference>
<feature type="non-terminal residue" evidence="8">
    <location>
        <position position="1"/>
    </location>
</feature>
<dbReference type="GO" id="GO:0032259">
    <property type="term" value="P:methylation"/>
    <property type="evidence" value="ECO:0007669"/>
    <property type="project" value="UniProtKB-KW"/>
</dbReference>
<evidence type="ECO:0000313" key="9">
    <source>
        <dbReference type="Proteomes" id="UP001479606"/>
    </source>
</evidence>
<dbReference type="InterPro" id="IPR029063">
    <property type="entry name" value="SAM-dependent_MTases_sf"/>
</dbReference>
<dbReference type="SUPFAM" id="SSF53335">
    <property type="entry name" value="S-adenosyl-L-methionine-dependent methyltransferases"/>
    <property type="match status" value="1"/>
</dbReference>
<keyword evidence="9" id="KW-1185">Reference proteome</keyword>
<dbReference type="RefSeq" id="WP_342297244.1">
    <property type="nucleotide sequence ID" value="NZ_JBCEVZ010000014.1"/>
</dbReference>
<evidence type="ECO:0000256" key="2">
    <source>
        <dbReference type="ARBA" id="ARBA00022603"/>
    </source>
</evidence>
<dbReference type="GO" id="GO:0008168">
    <property type="term" value="F:methyltransferase activity"/>
    <property type="evidence" value="ECO:0007669"/>
    <property type="project" value="UniProtKB-KW"/>
</dbReference>
<dbReference type="Pfam" id="PF00145">
    <property type="entry name" value="DNA_methylase"/>
    <property type="match status" value="1"/>
</dbReference>
<name>A0ABU9LU18_9BACT</name>
<gene>
    <name evidence="8" type="ORF">AAFH49_08280</name>
</gene>
<dbReference type="EC" id="2.1.1.37" evidence="1"/>